<accession>A0A2M4DLX6</accession>
<feature type="chain" id="PRO_5014902086" evidence="1">
    <location>
        <begin position="20"/>
        <end position="93"/>
    </location>
</feature>
<sequence>MVLLLLLLMLVTATLLALGRQVRARWCRGEARITPGRRRCRRFDVEVLGVDGMRCRFARYRAGHHIRPHLRCYLVQFRRHRYGWCRRWYCWRQ</sequence>
<keyword evidence="1" id="KW-0732">Signal</keyword>
<name>A0A2M4DLX6_ANODA</name>
<dbReference type="EMBL" id="GGFL01014379">
    <property type="protein sequence ID" value="MBW78557.1"/>
    <property type="molecule type" value="Transcribed_RNA"/>
</dbReference>
<feature type="signal peptide" evidence="1">
    <location>
        <begin position="1"/>
        <end position="19"/>
    </location>
</feature>
<organism evidence="2">
    <name type="scientific">Anopheles darlingi</name>
    <name type="common">Mosquito</name>
    <dbReference type="NCBI Taxonomy" id="43151"/>
    <lineage>
        <taxon>Eukaryota</taxon>
        <taxon>Metazoa</taxon>
        <taxon>Ecdysozoa</taxon>
        <taxon>Arthropoda</taxon>
        <taxon>Hexapoda</taxon>
        <taxon>Insecta</taxon>
        <taxon>Pterygota</taxon>
        <taxon>Neoptera</taxon>
        <taxon>Endopterygota</taxon>
        <taxon>Diptera</taxon>
        <taxon>Nematocera</taxon>
        <taxon>Culicoidea</taxon>
        <taxon>Culicidae</taxon>
        <taxon>Anophelinae</taxon>
        <taxon>Anopheles</taxon>
    </lineage>
</organism>
<reference evidence="2" key="1">
    <citation type="submission" date="2018-01" db="EMBL/GenBank/DDBJ databases">
        <title>An insight into the sialome of Amazonian anophelines.</title>
        <authorList>
            <person name="Ribeiro J.M."/>
            <person name="Scarpassa V."/>
            <person name="Calvo E."/>
        </authorList>
    </citation>
    <scope>NUCLEOTIDE SEQUENCE</scope>
</reference>
<evidence type="ECO:0000256" key="1">
    <source>
        <dbReference type="SAM" id="SignalP"/>
    </source>
</evidence>
<evidence type="ECO:0000313" key="2">
    <source>
        <dbReference type="EMBL" id="MBW78557.1"/>
    </source>
</evidence>
<protein>
    <submittedName>
        <fullName evidence="2">Putative secreted protein</fullName>
    </submittedName>
</protein>
<proteinExistence type="predicted"/>
<dbReference type="AlphaFoldDB" id="A0A2M4DLX6"/>